<accession>A0A5N4BYK7</accession>
<dbReference type="AlphaFoldDB" id="A0A5N4BYK7"/>
<proteinExistence type="predicted"/>
<dbReference type="Proteomes" id="UP000299084">
    <property type="component" value="Unassembled WGS sequence"/>
</dbReference>
<comment type="caution">
    <text evidence="2">The sequence shown here is derived from an EMBL/GenBank/DDBJ whole genome shotgun (WGS) entry which is preliminary data.</text>
</comment>
<evidence type="ECO:0000313" key="3">
    <source>
        <dbReference type="Proteomes" id="UP000299084"/>
    </source>
</evidence>
<keyword evidence="3" id="KW-1185">Reference proteome</keyword>
<organism evidence="2 3">
    <name type="scientific">Camelus dromedarius</name>
    <name type="common">Dromedary</name>
    <name type="synonym">Arabian camel</name>
    <dbReference type="NCBI Taxonomy" id="9838"/>
    <lineage>
        <taxon>Eukaryota</taxon>
        <taxon>Metazoa</taxon>
        <taxon>Chordata</taxon>
        <taxon>Craniata</taxon>
        <taxon>Vertebrata</taxon>
        <taxon>Euteleostomi</taxon>
        <taxon>Mammalia</taxon>
        <taxon>Eutheria</taxon>
        <taxon>Laurasiatheria</taxon>
        <taxon>Artiodactyla</taxon>
        <taxon>Tylopoda</taxon>
        <taxon>Camelidae</taxon>
        <taxon>Camelus</taxon>
    </lineage>
</organism>
<dbReference type="EMBL" id="JWIN03000075">
    <property type="protein sequence ID" value="KAB1251669.1"/>
    <property type="molecule type" value="Genomic_DNA"/>
</dbReference>
<evidence type="ECO:0000256" key="1">
    <source>
        <dbReference type="SAM" id="MobiDB-lite"/>
    </source>
</evidence>
<protein>
    <submittedName>
        <fullName evidence="2">Uncharacterized protein</fullName>
    </submittedName>
</protein>
<reference evidence="2 3" key="1">
    <citation type="journal article" date="2019" name="Mol. Ecol. Resour.">
        <title>Improving Illumina assemblies with Hi-C and long reads: an example with the North African dromedary.</title>
        <authorList>
            <person name="Elbers J.P."/>
            <person name="Rogers M.F."/>
            <person name="Perelman P.L."/>
            <person name="Proskuryakova A.A."/>
            <person name="Serdyukova N.A."/>
            <person name="Johnson W.E."/>
            <person name="Horin P."/>
            <person name="Corander J."/>
            <person name="Murphy D."/>
            <person name="Burger P.A."/>
        </authorList>
    </citation>
    <scope>NUCLEOTIDE SEQUENCE [LARGE SCALE GENOMIC DNA]</scope>
    <source>
        <strain evidence="2">Drom800</strain>
        <tissue evidence="2">Blood</tissue>
    </source>
</reference>
<evidence type="ECO:0000313" key="2">
    <source>
        <dbReference type="EMBL" id="KAB1251669.1"/>
    </source>
</evidence>
<gene>
    <name evidence="2" type="ORF">Cadr_000030421</name>
</gene>
<sequence>MKVVAKKVCVGGLGGPVAVSRAKRNLDSPGLEMAGNCSWEAHPTNRNKASVTRQLLSEGAPLRGCKTGAVEGGRPSPASLAHTLCQPGPVL</sequence>
<name>A0A5N4BYK7_CAMDR</name>
<feature type="region of interest" description="Disordered" evidence="1">
    <location>
        <begin position="66"/>
        <end position="91"/>
    </location>
</feature>